<dbReference type="EMBL" id="CAKOGL010000025">
    <property type="protein sequence ID" value="CAH2103053.1"/>
    <property type="molecule type" value="Genomic_DNA"/>
</dbReference>
<organism evidence="2 3">
    <name type="scientific">Euphydryas editha</name>
    <name type="common">Edith's checkerspot</name>
    <dbReference type="NCBI Taxonomy" id="104508"/>
    <lineage>
        <taxon>Eukaryota</taxon>
        <taxon>Metazoa</taxon>
        <taxon>Ecdysozoa</taxon>
        <taxon>Arthropoda</taxon>
        <taxon>Hexapoda</taxon>
        <taxon>Insecta</taxon>
        <taxon>Pterygota</taxon>
        <taxon>Neoptera</taxon>
        <taxon>Endopterygota</taxon>
        <taxon>Lepidoptera</taxon>
        <taxon>Glossata</taxon>
        <taxon>Ditrysia</taxon>
        <taxon>Papilionoidea</taxon>
        <taxon>Nymphalidae</taxon>
        <taxon>Nymphalinae</taxon>
        <taxon>Euphydryas</taxon>
    </lineage>
</organism>
<evidence type="ECO:0000313" key="2">
    <source>
        <dbReference type="EMBL" id="CAH2103053.1"/>
    </source>
</evidence>
<dbReference type="Proteomes" id="UP001153954">
    <property type="component" value="Unassembled WGS sequence"/>
</dbReference>
<feature type="region of interest" description="Disordered" evidence="1">
    <location>
        <begin position="1"/>
        <end position="25"/>
    </location>
</feature>
<protein>
    <submittedName>
        <fullName evidence="2">Uncharacterized protein</fullName>
    </submittedName>
</protein>
<proteinExistence type="predicted"/>
<dbReference type="AlphaFoldDB" id="A0AAU9UYJ4"/>
<reference evidence="2" key="1">
    <citation type="submission" date="2022-03" db="EMBL/GenBank/DDBJ databases">
        <authorList>
            <person name="Tunstrom K."/>
        </authorList>
    </citation>
    <scope>NUCLEOTIDE SEQUENCE</scope>
</reference>
<evidence type="ECO:0000256" key="1">
    <source>
        <dbReference type="SAM" id="MobiDB-lite"/>
    </source>
</evidence>
<keyword evidence="3" id="KW-1185">Reference proteome</keyword>
<gene>
    <name evidence="2" type="ORF">EEDITHA_LOCUS17607</name>
</gene>
<feature type="region of interest" description="Disordered" evidence="1">
    <location>
        <begin position="63"/>
        <end position="100"/>
    </location>
</feature>
<sequence length="140" mass="15921">MLVSYGVQHREAEPRRHSTASPSSGEISARYQMLSLLISYNNMFNVKVPIQYIDTEGLGFKSKQRDLRKESGTQGESKKKNRARVKRTHAGQVQTDRPRRHAAAVAPPAAAVQICFKYFLLVTTRRESTRTVQELTVHCY</sequence>
<feature type="compositionally biased region" description="Basic residues" evidence="1">
    <location>
        <begin position="79"/>
        <end position="89"/>
    </location>
</feature>
<evidence type="ECO:0000313" key="3">
    <source>
        <dbReference type="Proteomes" id="UP001153954"/>
    </source>
</evidence>
<accession>A0AAU9UYJ4</accession>
<name>A0AAU9UYJ4_EUPED</name>
<comment type="caution">
    <text evidence="2">The sequence shown here is derived from an EMBL/GenBank/DDBJ whole genome shotgun (WGS) entry which is preliminary data.</text>
</comment>